<dbReference type="OrthoDB" id="8665603at2759"/>
<dbReference type="KEGG" id="ipu:124628978"/>
<reference evidence="2" key="2">
    <citation type="submission" date="2025-08" db="UniProtKB">
        <authorList>
            <consortium name="RefSeq"/>
        </authorList>
    </citation>
    <scope>IDENTIFICATION</scope>
    <source>
        <tissue evidence="2">Blood</tissue>
    </source>
</reference>
<organism evidence="1 2">
    <name type="scientific">Ictalurus punctatus</name>
    <name type="common">Channel catfish</name>
    <name type="synonym">Silurus punctatus</name>
    <dbReference type="NCBI Taxonomy" id="7998"/>
    <lineage>
        <taxon>Eukaryota</taxon>
        <taxon>Metazoa</taxon>
        <taxon>Chordata</taxon>
        <taxon>Craniata</taxon>
        <taxon>Vertebrata</taxon>
        <taxon>Euteleostomi</taxon>
        <taxon>Actinopterygii</taxon>
        <taxon>Neopterygii</taxon>
        <taxon>Teleostei</taxon>
        <taxon>Ostariophysi</taxon>
        <taxon>Siluriformes</taxon>
        <taxon>Ictaluridae</taxon>
        <taxon>Ictalurus</taxon>
    </lineage>
</organism>
<proteinExistence type="predicted"/>
<keyword evidence="1" id="KW-1185">Reference proteome</keyword>
<name>A0A9F7TQJ6_ICTPU</name>
<accession>A0A9F7TQJ6</accession>
<evidence type="ECO:0000313" key="1">
    <source>
        <dbReference type="Proteomes" id="UP000221080"/>
    </source>
</evidence>
<dbReference type="GeneID" id="124628978"/>
<dbReference type="RefSeq" id="XP_053542177.1">
    <property type="nucleotide sequence ID" value="XM_053686202.1"/>
</dbReference>
<sequence length="160" mass="18749">MTDLSTDQHSVKSLEPDTDEYYKQYLHSLFGESIAEYFLSSSYLPRNPPGWYSEITDKMRGQISANALWDALRQRSMKILEEMETETSQVERILVDWNLQKRQDHLLRLSGLRFMYRKAQHNQAYSTLLLQQRLQSPHFNLDMTEGLSQSLTAENALLTE</sequence>
<gene>
    <name evidence="2" type="primary">si:rp71-17i16.6</name>
</gene>
<reference evidence="1" key="1">
    <citation type="journal article" date="2016" name="Nat. Commun.">
        <title>The channel catfish genome sequence provides insights into the evolution of scale formation in teleosts.</title>
        <authorList>
            <person name="Liu Z."/>
            <person name="Liu S."/>
            <person name="Yao J."/>
            <person name="Bao L."/>
            <person name="Zhang J."/>
            <person name="Li Y."/>
            <person name="Jiang C."/>
            <person name="Sun L."/>
            <person name="Wang R."/>
            <person name="Zhang Y."/>
            <person name="Zhou T."/>
            <person name="Zeng Q."/>
            <person name="Fu Q."/>
            <person name="Gao S."/>
            <person name="Li N."/>
            <person name="Koren S."/>
            <person name="Jiang Y."/>
            <person name="Zimin A."/>
            <person name="Xu P."/>
            <person name="Phillippy A.M."/>
            <person name="Geng X."/>
            <person name="Song L."/>
            <person name="Sun F."/>
            <person name="Li C."/>
            <person name="Wang X."/>
            <person name="Chen A."/>
            <person name="Jin Y."/>
            <person name="Yuan Z."/>
            <person name="Yang Y."/>
            <person name="Tan S."/>
            <person name="Peatman E."/>
            <person name="Lu J."/>
            <person name="Qin Z."/>
            <person name="Dunham R."/>
            <person name="Li Z."/>
            <person name="Sonstegard T."/>
            <person name="Feng J."/>
            <person name="Danzmann R.G."/>
            <person name="Schroeder S."/>
            <person name="Scheffler B."/>
            <person name="Duke M.V."/>
            <person name="Ballard L."/>
            <person name="Kucuktas H."/>
            <person name="Kaltenboeck L."/>
            <person name="Liu H."/>
            <person name="Armbruster J."/>
            <person name="Xie Y."/>
            <person name="Kirby M.L."/>
            <person name="Tian Y."/>
            <person name="Flanagan M.E."/>
            <person name="Mu W."/>
            <person name="Waldbieser G.C."/>
        </authorList>
    </citation>
    <scope>NUCLEOTIDE SEQUENCE [LARGE SCALE GENOMIC DNA]</scope>
    <source>
        <strain evidence="1">SDA103</strain>
    </source>
</reference>
<evidence type="ECO:0000313" key="2">
    <source>
        <dbReference type="RefSeq" id="XP_053542177.1"/>
    </source>
</evidence>
<dbReference type="AlphaFoldDB" id="A0A9F7TQJ6"/>
<dbReference type="Proteomes" id="UP000221080">
    <property type="component" value="Chromosome 15"/>
</dbReference>
<protein>
    <submittedName>
        <fullName evidence="2">Uncharacterized protein si:rp71-17i16.6</fullName>
    </submittedName>
</protein>